<keyword evidence="2" id="KW-0489">Methyltransferase</keyword>
<sequence length="229" mass="26008">MPNHTEIYKNQAEMYERMISKQPNLSSVMKEIRDYQGLDVADLGAGSGRLSAVIAPEAKSLTSIDQSKAMLDVLESRMPAGLSNLRTVVADHRDLPIETASVDFVVSGWSLCYLANSNNPNWQNDLRTIMSELDRILRPGGTIVIFETMGTGTEIPNAPDFLKPYYSKLEEEYGFAYRWIRADYEFSSLSEAEELIRFFFGDELADRVLEHQWQVVPECAGIWWKHTCV</sequence>
<gene>
    <name evidence="2" type="ORF">ACFPXP_15390</name>
</gene>
<evidence type="ECO:0000259" key="1">
    <source>
        <dbReference type="Pfam" id="PF08241"/>
    </source>
</evidence>
<dbReference type="InterPro" id="IPR013216">
    <property type="entry name" value="Methyltransf_11"/>
</dbReference>
<comment type="caution">
    <text evidence="2">The sequence shown here is derived from an EMBL/GenBank/DDBJ whole genome shotgun (WGS) entry which is preliminary data.</text>
</comment>
<keyword evidence="2" id="KW-0808">Transferase</keyword>
<dbReference type="PANTHER" id="PTHR42912">
    <property type="entry name" value="METHYLTRANSFERASE"/>
    <property type="match status" value="1"/>
</dbReference>
<dbReference type="GO" id="GO:0008168">
    <property type="term" value="F:methyltransferase activity"/>
    <property type="evidence" value="ECO:0007669"/>
    <property type="project" value="UniProtKB-KW"/>
</dbReference>
<dbReference type="InterPro" id="IPR050508">
    <property type="entry name" value="Methyltransf_Superfamily"/>
</dbReference>
<proteinExistence type="predicted"/>
<dbReference type="Gene3D" id="3.40.50.150">
    <property type="entry name" value="Vaccinia Virus protein VP39"/>
    <property type="match status" value="1"/>
</dbReference>
<dbReference type="EMBL" id="JBHSQV010000170">
    <property type="protein sequence ID" value="MFC5987789.1"/>
    <property type="molecule type" value="Genomic_DNA"/>
</dbReference>
<dbReference type="Proteomes" id="UP001596250">
    <property type="component" value="Unassembled WGS sequence"/>
</dbReference>
<accession>A0ABW1IS09</accession>
<reference evidence="3" key="1">
    <citation type="journal article" date="2019" name="Int. J. Syst. Evol. Microbiol.">
        <title>The Global Catalogue of Microorganisms (GCM) 10K type strain sequencing project: providing services to taxonomists for standard genome sequencing and annotation.</title>
        <authorList>
            <consortium name="The Broad Institute Genomics Platform"/>
            <consortium name="The Broad Institute Genome Sequencing Center for Infectious Disease"/>
            <person name="Wu L."/>
            <person name="Ma J."/>
        </authorList>
    </citation>
    <scope>NUCLEOTIDE SEQUENCE [LARGE SCALE GENOMIC DNA]</scope>
    <source>
        <strain evidence="3">CCM 8749</strain>
    </source>
</reference>
<dbReference type="InterPro" id="IPR029063">
    <property type="entry name" value="SAM-dependent_MTases_sf"/>
</dbReference>
<dbReference type="CDD" id="cd02440">
    <property type="entry name" value="AdoMet_MTases"/>
    <property type="match status" value="1"/>
</dbReference>
<protein>
    <submittedName>
        <fullName evidence="2">Methyltransferase domain-containing protein</fullName>
    </submittedName>
</protein>
<name>A0ABW1IS09_9BACL</name>
<dbReference type="SUPFAM" id="SSF53335">
    <property type="entry name" value="S-adenosyl-L-methionine-dependent methyltransferases"/>
    <property type="match status" value="1"/>
</dbReference>
<feature type="domain" description="Methyltransferase type 11" evidence="1">
    <location>
        <begin position="42"/>
        <end position="145"/>
    </location>
</feature>
<dbReference type="GO" id="GO:0032259">
    <property type="term" value="P:methylation"/>
    <property type="evidence" value="ECO:0007669"/>
    <property type="project" value="UniProtKB-KW"/>
</dbReference>
<evidence type="ECO:0000313" key="3">
    <source>
        <dbReference type="Proteomes" id="UP001596250"/>
    </source>
</evidence>
<dbReference type="Pfam" id="PF08241">
    <property type="entry name" value="Methyltransf_11"/>
    <property type="match status" value="1"/>
</dbReference>
<dbReference type="RefSeq" id="WP_379895205.1">
    <property type="nucleotide sequence ID" value="NZ_CBCSCT010000027.1"/>
</dbReference>
<evidence type="ECO:0000313" key="2">
    <source>
        <dbReference type="EMBL" id="MFC5987789.1"/>
    </source>
</evidence>
<keyword evidence="3" id="KW-1185">Reference proteome</keyword>
<organism evidence="2 3">
    <name type="scientific">Marinicrinis lubricantis</name>
    <dbReference type="NCBI Taxonomy" id="2086470"/>
    <lineage>
        <taxon>Bacteria</taxon>
        <taxon>Bacillati</taxon>
        <taxon>Bacillota</taxon>
        <taxon>Bacilli</taxon>
        <taxon>Bacillales</taxon>
        <taxon>Paenibacillaceae</taxon>
    </lineage>
</organism>